<feature type="region of interest" description="Disordered" evidence="1">
    <location>
        <begin position="48"/>
        <end position="89"/>
    </location>
</feature>
<gene>
    <name evidence="2" type="ORF">SAMN06296010_2976</name>
</gene>
<dbReference type="OrthoDB" id="5118493at2"/>
<evidence type="ECO:0000256" key="1">
    <source>
        <dbReference type="SAM" id="MobiDB-lite"/>
    </source>
</evidence>
<keyword evidence="3" id="KW-1185">Reference proteome</keyword>
<protein>
    <submittedName>
        <fullName evidence="2">Uncharacterized protein</fullName>
    </submittedName>
</protein>
<evidence type="ECO:0000313" key="2">
    <source>
        <dbReference type="EMBL" id="SMG45323.1"/>
    </source>
</evidence>
<reference evidence="3" key="1">
    <citation type="submission" date="2017-04" db="EMBL/GenBank/DDBJ databases">
        <authorList>
            <person name="Varghese N."/>
            <person name="Submissions S."/>
        </authorList>
    </citation>
    <scope>NUCLEOTIDE SEQUENCE [LARGE SCALE GENOMIC DNA]</scope>
    <source>
        <strain evidence="3">VKM Ac-2510</strain>
    </source>
</reference>
<organism evidence="2 3">
    <name type="scientific">Agreia pratensis</name>
    <dbReference type="NCBI Taxonomy" id="150121"/>
    <lineage>
        <taxon>Bacteria</taxon>
        <taxon>Bacillati</taxon>
        <taxon>Actinomycetota</taxon>
        <taxon>Actinomycetes</taxon>
        <taxon>Micrococcales</taxon>
        <taxon>Microbacteriaceae</taxon>
        <taxon>Agreia</taxon>
    </lineage>
</organism>
<dbReference type="RefSeq" id="WP_085487422.1">
    <property type="nucleotide sequence ID" value="NZ_FXAY01000005.1"/>
</dbReference>
<dbReference type="AlphaFoldDB" id="A0A1X7KUR7"/>
<name>A0A1X7KUR7_9MICO</name>
<accession>A0A1X7KUR7</accession>
<evidence type="ECO:0000313" key="3">
    <source>
        <dbReference type="Proteomes" id="UP000193244"/>
    </source>
</evidence>
<dbReference type="Proteomes" id="UP000193244">
    <property type="component" value="Unassembled WGS sequence"/>
</dbReference>
<sequence>MFLVASIKPRDEPRTVSAEASDDVLAEAEAIVVSALFDDIVRQLSAQVDAREPEPDAWSAHTDEPDDDSSVWTPSPRVHPGRSRSPPPK</sequence>
<dbReference type="EMBL" id="FXAY01000005">
    <property type="protein sequence ID" value="SMG45323.1"/>
    <property type="molecule type" value="Genomic_DNA"/>
</dbReference>
<feature type="region of interest" description="Disordered" evidence="1">
    <location>
        <begin position="1"/>
        <end position="20"/>
    </location>
</feature>
<dbReference type="STRING" id="150121.SAMN06296010_2976"/>
<proteinExistence type="predicted"/>